<name>A0A934M201_9CLOT</name>
<dbReference type="EMBL" id="JAEEGB010000003">
    <property type="protein sequence ID" value="MBI6871395.1"/>
    <property type="molecule type" value="Genomic_DNA"/>
</dbReference>
<gene>
    <name evidence="2" type="ORF">I6U51_01575</name>
</gene>
<dbReference type="InterPro" id="IPR047750">
    <property type="entry name" value="YdjY-like"/>
</dbReference>
<evidence type="ECO:0000313" key="2">
    <source>
        <dbReference type="EMBL" id="MBI6871395.1"/>
    </source>
</evidence>
<comment type="caution">
    <text evidence="2">The sequence shown here is derived from an EMBL/GenBank/DDBJ whole genome shotgun (WGS) entry which is preliminary data.</text>
</comment>
<dbReference type="Proteomes" id="UP000622687">
    <property type="component" value="Unassembled WGS sequence"/>
</dbReference>
<protein>
    <recommendedName>
        <fullName evidence="4">Lipoprotein</fullName>
    </recommendedName>
</protein>
<keyword evidence="3" id="KW-1185">Reference proteome</keyword>
<dbReference type="NCBIfam" id="NF040466">
    <property type="entry name" value="ydjY_domain"/>
    <property type="match status" value="1"/>
</dbReference>
<reference evidence="2" key="1">
    <citation type="submission" date="2020-12" db="EMBL/GenBank/DDBJ databases">
        <title>Clostridium thailandense sp. nov., a novel acetogenic bacterium isolated from peat land soil in Thailand.</title>
        <authorList>
            <person name="Chaikitkaew S."/>
            <person name="Birkeland N.K."/>
        </authorList>
    </citation>
    <scope>NUCLEOTIDE SEQUENCE</scope>
    <source>
        <strain evidence="2">DSM 17425</strain>
    </source>
</reference>
<keyword evidence="1" id="KW-0732">Signal</keyword>
<organism evidence="2 3">
    <name type="scientific">Clostridium aciditolerans</name>
    <dbReference type="NCBI Taxonomy" id="339861"/>
    <lineage>
        <taxon>Bacteria</taxon>
        <taxon>Bacillati</taxon>
        <taxon>Bacillota</taxon>
        <taxon>Clostridia</taxon>
        <taxon>Eubacteriales</taxon>
        <taxon>Clostridiaceae</taxon>
        <taxon>Clostridium</taxon>
    </lineage>
</organism>
<accession>A0A934M201</accession>
<evidence type="ECO:0008006" key="4">
    <source>
        <dbReference type="Google" id="ProtNLM"/>
    </source>
</evidence>
<sequence length="230" mass="25096">MKMKKIFSVLTMLILIIGMSVGCASNKNDNTAKKEDTKKDAEVLVVNKDTKEVKMLAEVNGKYFTEGTRHGVVFKDGKNGEKSVLRGLADEKKFYEAMMSLGAKPGNNLTADDMKKGEKSIEGSKVNVFVTWDGLGKEIPFSDIIKSTDSSGNELALRPMDFRFGGNIDRAKKNNTGCVLCLDSCATGIVSNASYKAGEVEALKNVKFYGKKDVLPKDGTKVSVIFRLAE</sequence>
<feature type="chain" id="PRO_5038095021" description="Lipoprotein" evidence="1">
    <location>
        <begin position="25"/>
        <end position="230"/>
    </location>
</feature>
<proteinExistence type="predicted"/>
<evidence type="ECO:0000313" key="3">
    <source>
        <dbReference type="Proteomes" id="UP000622687"/>
    </source>
</evidence>
<evidence type="ECO:0000256" key="1">
    <source>
        <dbReference type="SAM" id="SignalP"/>
    </source>
</evidence>
<dbReference type="AlphaFoldDB" id="A0A934M201"/>
<feature type="signal peptide" evidence="1">
    <location>
        <begin position="1"/>
        <end position="24"/>
    </location>
</feature>
<dbReference type="PROSITE" id="PS51257">
    <property type="entry name" value="PROKAR_LIPOPROTEIN"/>
    <property type="match status" value="1"/>
</dbReference>